<keyword evidence="3" id="KW-0614">Plasmid</keyword>
<dbReference type="EMBL" id="CP121682">
    <property type="protein sequence ID" value="WGD44735.1"/>
    <property type="molecule type" value="Genomic_DNA"/>
</dbReference>
<evidence type="ECO:0000313" key="4">
    <source>
        <dbReference type="Proteomes" id="UP001216440"/>
    </source>
</evidence>
<geneLocation type="plasmid" evidence="3 4">
    <name>punmamed2</name>
</geneLocation>
<dbReference type="RefSeq" id="WP_279331605.1">
    <property type="nucleotide sequence ID" value="NZ_CP121682.1"/>
</dbReference>
<reference evidence="1 4" key="1">
    <citation type="submission" date="2023-03" db="EMBL/GenBank/DDBJ databases">
        <authorList>
            <person name="Mo P."/>
        </authorList>
    </citation>
    <scope>NUCLEOTIDE SEQUENCE [LARGE SCALE GENOMIC DNA]</scope>
    <source>
        <strain evidence="1 4">HUAS 5</strain>
        <plasmid evidence="3 4">punmamed2</plasmid>
    </source>
</reference>
<dbReference type="EMBL" id="CP121683">
    <property type="protein sequence ID" value="WGD45222.1"/>
    <property type="molecule type" value="Genomic_DNA"/>
</dbReference>
<dbReference type="EMBL" id="CP121682">
    <property type="protein sequence ID" value="WGD38711.1"/>
    <property type="molecule type" value="Genomic_DNA"/>
</dbReference>
<accession>A0ABY8JVJ6</accession>
<organism evidence="1 4">
    <name type="scientific">Streptomyces cathayae</name>
    <dbReference type="NCBI Taxonomy" id="3031124"/>
    <lineage>
        <taxon>Bacteria</taxon>
        <taxon>Bacillati</taxon>
        <taxon>Actinomycetota</taxon>
        <taxon>Actinomycetes</taxon>
        <taxon>Kitasatosporales</taxon>
        <taxon>Streptomycetaceae</taxon>
        <taxon>Streptomyces</taxon>
    </lineage>
</organism>
<gene>
    <name evidence="1" type="ORF">PYS65_00115</name>
    <name evidence="2" type="ORF">PYS65_34000</name>
    <name evidence="3" type="ORF">PYS65_34620</name>
</gene>
<proteinExistence type="predicted"/>
<evidence type="ECO:0000313" key="2">
    <source>
        <dbReference type="EMBL" id="WGD44735.1"/>
    </source>
</evidence>
<sequence>MTGRDPLLGRRRMHLGLRFLQGESTGSYVTRLAARNLRPVEAVLASMGSGPMPVDAQYTEMYVSRYARERLANRDCCMIG</sequence>
<dbReference type="Proteomes" id="UP001216440">
    <property type="component" value="Plasmid punmamed2"/>
</dbReference>
<evidence type="ECO:0000313" key="3">
    <source>
        <dbReference type="EMBL" id="WGD45222.1"/>
    </source>
</evidence>
<keyword evidence="4" id="KW-1185">Reference proteome</keyword>
<dbReference type="Proteomes" id="UP001216440">
    <property type="component" value="Chromosome"/>
</dbReference>
<evidence type="ECO:0000313" key="1">
    <source>
        <dbReference type="EMBL" id="WGD38711.1"/>
    </source>
</evidence>
<name>A0ABY8JVJ6_9ACTN</name>
<protein>
    <submittedName>
        <fullName evidence="1">Uncharacterized protein</fullName>
    </submittedName>
</protein>